<evidence type="ECO:0000256" key="2">
    <source>
        <dbReference type="ARBA" id="ARBA00022527"/>
    </source>
</evidence>
<dbReference type="Pfam" id="PF00069">
    <property type="entry name" value="Pkinase"/>
    <property type="match status" value="1"/>
</dbReference>
<sequence length="458" mass="51778">MSEEPGSSTPSRKRSKWQEQDDEELQSAPQPKRRVRPKNTRASELSAEPSPPPAQSPAQPGLSFVRNSHSIYVPPRTFHPPILPSRSVYSYERLNQIEEGSYGVVFRARDKQTGDIVALKKFKLDEEKNGFPITALREINALISCRHENVVRVREVVVGDTLTQTFDDMHSMLVINIPRVFVVMDFIEHDLKSLLTLMPTPFLQSEVKTLMLQLLSAVKHCHSNWILHRDLKTSNLLMNNRGTIKVADFGLARRYGDPVGVGGMTQLVVTLWYRCDSLVLDRLITLKHHQRAPEILLGAEKYSTAVDMWSVGCIFAELLSKEPLFQAKGELELISMIFKLLGPPTKDSWPEYTALPLAKTITLPSPQPHQFRQKFPYLTTAGLDLMISLLTYDPERRITADEALQHPYFTESPLPKHPDLFGSFPSAAAGEKKRKIFDSPSAPVRAADYKLLTEFDLP</sequence>
<feature type="compositionally biased region" description="Polar residues" evidence="7">
    <location>
        <begin position="1"/>
        <end position="10"/>
    </location>
</feature>
<comment type="caution">
    <text evidence="9">The sequence shown here is derived from an EMBL/GenBank/DDBJ whole genome shotgun (WGS) entry which is preliminary data.</text>
</comment>
<dbReference type="InterPro" id="IPR008271">
    <property type="entry name" value="Ser/Thr_kinase_AS"/>
</dbReference>
<feature type="region of interest" description="Disordered" evidence="7">
    <location>
        <begin position="1"/>
        <end position="62"/>
    </location>
</feature>
<evidence type="ECO:0000256" key="5">
    <source>
        <dbReference type="ARBA" id="ARBA00022777"/>
    </source>
</evidence>
<comment type="similarity">
    <text evidence="1">Belongs to the protein kinase superfamily. CMGC Ser/Thr protein kinase family. CDC2/CDKX subfamily.</text>
</comment>
<evidence type="ECO:0000256" key="7">
    <source>
        <dbReference type="SAM" id="MobiDB-lite"/>
    </source>
</evidence>
<evidence type="ECO:0000256" key="3">
    <source>
        <dbReference type="ARBA" id="ARBA00022679"/>
    </source>
</evidence>
<dbReference type="Proteomes" id="UP001437256">
    <property type="component" value="Unassembled WGS sequence"/>
</dbReference>
<dbReference type="PANTHER" id="PTHR24056:SF107">
    <property type="entry name" value="CYCLIN-DEPENDENT KINASE 11A-RELATED"/>
    <property type="match status" value="1"/>
</dbReference>
<dbReference type="PANTHER" id="PTHR24056">
    <property type="entry name" value="CELL DIVISION PROTEIN KINASE"/>
    <property type="match status" value="1"/>
</dbReference>
<reference evidence="9 10" key="1">
    <citation type="submission" date="2024-05" db="EMBL/GenBank/DDBJ databases">
        <title>A draft genome resource for the thread blight pathogen Marasmius tenuissimus strain MS-2.</title>
        <authorList>
            <person name="Yulfo-Soto G.E."/>
            <person name="Baruah I.K."/>
            <person name="Amoako-Attah I."/>
            <person name="Bukari Y."/>
            <person name="Meinhardt L.W."/>
            <person name="Bailey B.A."/>
            <person name="Cohen S.P."/>
        </authorList>
    </citation>
    <scope>NUCLEOTIDE SEQUENCE [LARGE SCALE GENOMIC DNA]</scope>
    <source>
        <strain evidence="9 10">MS-2</strain>
    </source>
</reference>
<evidence type="ECO:0000256" key="4">
    <source>
        <dbReference type="ARBA" id="ARBA00022741"/>
    </source>
</evidence>
<protein>
    <recommendedName>
        <fullName evidence="8">Protein kinase domain-containing protein</fullName>
    </recommendedName>
</protein>
<dbReference type="SUPFAM" id="SSF56112">
    <property type="entry name" value="Protein kinase-like (PK-like)"/>
    <property type="match status" value="1"/>
</dbReference>
<keyword evidence="10" id="KW-1185">Reference proteome</keyword>
<accession>A0ABR3AGI8</accession>
<keyword evidence="2" id="KW-0723">Serine/threonine-protein kinase</keyword>
<dbReference type="PROSITE" id="PS00108">
    <property type="entry name" value="PROTEIN_KINASE_ST"/>
    <property type="match status" value="1"/>
</dbReference>
<dbReference type="EMBL" id="JBBXMP010000002">
    <property type="protein sequence ID" value="KAL0072123.1"/>
    <property type="molecule type" value="Genomic_DNA"/>
</dbReference>
<keyword evidence="3" id="KW-0808">Transferase</keyword>
<proteinExistence type="inferred from homology"/>
<dbReference type="PROSITE" id="PS50011">
    <property type="entry name" value="PROTEIN_KINASE_DOM"/>
    <property type="match status" value="1"/>
</dbReference>
<keyword evidence="4" id="KW-0547">Nucleotide-binding</keyword>
<dbReference type="Gene3D" id="3.30.200.20">
    <property type="entry name" value="Phosphorylase Kinase, domain 1"/>
    <property type="match status" value="1"/>
</dbReference>
<dbReference type="Gene3D" id="1.10.510.10">
    <property type="entry name" value="Transferase(Phosphotransferase) domain 1"/>
    <property type="match status" value="1"/>
</dbReference>
<dbReference type="InterPro" id="IPR050108">
    <property type="entry name" value="CDK"/>
</dbReference>
<organism evidence="9 10">
    <name type="scientific">Marasmius tenuissimus</name>
    <dbReference type="NCBI Taxonomy" id="585030"/>
    <lineage>
        <taxon>Eukaryota</taxon>
        <taxon>Fungi</taxon>
        <taxon>Dikarya</taxon>
        <taxon>Basidiomycota</taxon>
        <taxon>Agaricomycotina</taxon>
        <taxon>Agaricomycetes</taxon>
        <taxon>Agaricomycetidae</taxon>
        <taxon>Agaricales</taxon>
        <taxon>Marasmiineae</taxon>
        <taxon>Marasmiaceae</taxon>
        <taxon>Marasmius</taxon>
    </lineage>
</organism>
<dbReference type="SMART" id="SM00220">
    <property type="entry name" value="S_TKc"/>
    <property type="match status" value="1"/>
</dbReference>
<gene>
    <name evidence="9" type="ORF">AAF712_001046</name>
</gene>
<dbReference type="InterPro" id="IPR011009">
    <property type="entry name" value="Kinase-like_dom_sf"/>
</dbReference>
<feature type="domain" description="Protein kinase" evidence="8">
    <location>
        <begin position="91"/>
        <end position="409"/>
    </location>
</feature>
<keyword evidence="6" id="KW-0067">ATP-binding</keyword>
<dbReference type="InterPro" id="IPR045267">
    <property type="entry name" value="CDK11/PITSLRE_STKc"/>
</dbReference>
<evidence type="ECO:0000256" key="6">
    <source>
        <dbReference type="ARBA" id="ARBA00022840"/>
    </source>
</evidence>
<name>A0ABR3AGI8_9AGAR</name>
<evidence type="ECO:0000259" key="8">
    <source>
        <dbReference type="PROSITE" id="PS50011"/>
    </source>
</evidence>
<evidence type="ECO:0000313" key="9">
    <source>
        <dbReference type="EMBL" id="KAL0072123.1"/>
    </source>
</evidence>
<evidence type="ECO:0000256" key="1">
    <source>
        <dbReference type="ARBA" id="ARBA00006485"/>
    </source>
</evidence>
<keyword evidence="5" id="KW-0418">Kinase</keyword>
<evidence type="ECO:0000313" key="10">
    <source>
        <dbReference type="Proteomes" id="UP001437256"/>
    </source>
</evidence>
<dbReference type="InterPro" id="IPR000719">
    <property type="entry name" value="Prot_kinase_dom"/>
</dbReference>
<dbReference type="CDD" id="cd07843">
    <property type="entry name" value="STKc_CDC2L1"/>
    <property type="match status" value="1"/>
</dbReference>